<keyword evidence="3" id="KW-1185">Reference proteome</keyword>
<dbReference type="OrthoDB" id="8187791at2759"/>
<sequence>MFSLTILTLVLTTSLISFTEQSKDASRCFQFTWMGHKSNNGSVYLNATCYDATKRNPGVPCVKPLVVSFDGSWPDVNYIWQNYPQASCLLADGDVCARYTYYFEGHADNSTYFCTRAVDSRGIAIKSSCYQQVNGSYSTEVCLCRSLPGERPCNNSFVPSPKCLTIVLIAIAQINHFFVNIT</sequence>
<evidence type="ECO:0000313" key="2">
    <source>
        <dbReference type="EMBL" id="CAB3228638.1"/>
    </source>
</evidence>
<keyword evidence="1" id="KW-0732">Signal</keyword>
<dbReference type="EMBL" id="CADEBC010000346">
    <property type="protein sequence ID" value="CAB3228638.1"/>
    <property type="molecule type" value="Genomic_DNA"/>
</dbReference>
<evidence type="ECO:0000313" key="3">
    <source>
        <dbReference type="Proteomes" id="UP000494106"/>
    </source>
</evidence>
<feature type="chain" id="PRO_5035845663" evidence="1">
    <location>
        <begin position="22"/>
        <end position="182"/>
    </location>
</feature>
<reference evidence="2 3" key="1">
    <citation type="submission" date="2020-04" db="EMBL/GenBank/DDBJ databases">
        <authorList>
            <person name="Wallbank WR R."/>
            <person name="Pardo Diaz C."/>
            <person name="Kozak K."/>
            <person name="Martin S."/>
            <person name="Jiggins C."/>
            <person name="Moest M."/>
            <person name="Warren A I."/>
            <person name="Byers J.R.P. K."/>
            <person name="Montejo-Kovacevich G."/>
            <person name="Yen C E."/>
        </authorList>
    </citation>
    <scope>NUCLEOTIDE SEQUENCE [LARGE SCALE GENOMIC DNA]</scope>
</reference>
<organism evidence="2 3">
    <name type="scientific">Arctia plantaginis</name>
    <name type="common">Wood tiger moth</name>
    <name type="synonym">Phalaena plantaginis</name>
    <dbReference type="NCBI Taxonomy" id="874455"/>
    <lineage>
        <taxon>Eukaryota</taxon>
        <taxon>Metazoa</taxon>
        <taxon>Ecdysozoa</taxon>
        <taxon>Arthropoda</taxon>
        <taxon>Hexapoda</taxon>
        <taxon>Insecta</taxon>
        <taxon>Pterygota</taxon>
        <taxon>Neoptera</taxon>
        <taxon>Endopterygota</taxon>
        <taxon>Lepidoptera</taxon>
        <taxon>Glossata</taxon>
        <taxon>Ditrysia</taxon>
        <taxon>Noctuoidea</taxon>
        <taxon>Erebidae</taxon>
        <taxon>Arctiinae</taxon>
        <taxon>Arctia</taxon>
    </lineage>
</organism>
<name>A0A8S0Z8N8_ARCPL</name>
<accession>A0A8S0Z8N8</accession>
<protein>
    <submittedName>
        <fullName evidence="2">Uncharacterized protein</fullName>
    </submittedName>
</protein>
<proteinExistence type="predicted"/>
<evidence type="ECO:0000256" key="1">
    <source>
        <dbReference type="SAM" id="SignalP"/>
    </source>
</evidence>
<dbReference type="Proteomes" id="UP000494106">
    <property type="component" value="Unassembled WGS sequence"/>
</dbReference>
<feature type="signal peptide" evidence="1">
    <location>
        <begin position="1"/>
        <end position="21"/>
    </location>
</feature>
<dbReference type="AlphaFoldDB" id="A0A8S0Z8N8"/>
<gene>
    <name evidence="2" type="ORF">APLA_LOCUS3719</name>
</gene>
<comment type="caution">
    <text evidence="2">The sequence shown here is derived from an EMBL/GenBank/DDBJ whole genome shotgun (WGS) entry which is preliminary data.</text>
</comment>